<accession>A0A3S4GLP1</accession>
<protein>
    <submittedName>
        <fullName evidence="1">Uncharacterized protein</fullName>
    </submittedName>
</protein>
<evidence type="ECO:0000313" key="1">
    <source>
        <dbReference type="EMBL" id="VEB02923.1"/>
    </source>
</evidence>
<organism evidence="1 2">
    <name type="scientific">Klebsiella pneumoniae</name>
    <dbReference type="NCBI Taxonomy" id="573"/>
    <lineage>
        <taxon>Bacteria</taxon>
        <taxon>Pseudomonadati</taxon>
        <taxon>Pseudomonadota</taxon>
        <taxon>Gammaproteobacteria</taxon>
        <taxon>Enterobacterales</taxon>
        <taxon>Enterobacteriaceae</taxon>
        <taxon>Klebsiella/Raoultella group</taxon>
        <taxon>Klebsiella</taxon>
        <taxon>Klebsiella pneumoniae complex</taxon>
    </lineage>
</organism>
<reference evidence="1 2" key="1">
    <citation type="submission" date="2018-12" db="EMBL/GenBank/DDBJ databases">
        <authorList>
            <consortium name="Pathogen Informatics"/>
        </authorList>
    </citation>
    <scope>NUCLEOTIDE SEQUENCE [LARGE SCALE GENOMIC DNA]</scope>
    <source>
        <strain evidence="1 2">NCTC13635</strain>
    </source>
</reference>
<gene>
    <name evidence="1" type="ORF">NCTC13635_03238</name>
</gene>
<dbReference type="AlphaFoldDB" id="A0A3S4GLP1"/>
<evidence type="ECO:0000313" key="2">
    <source>
        <dbReference type="Proteomes" id="UP000282433"/>
    </source>
</evidence>
<proteinExistence type="predicted"/>
<dbReference type="Proteomes" id="UP000282433">
    <property type="component" value="Chromosome"/>
</dbReference>
<name>A0A3S4GLP1_KLEPN</name>
<sequence>MEAFRRYNSGGKSRFLVSLLKIYTNIALASLAQVRAQAFYQLKITLFTVGQQAENFPLNIPFLLYRRIRFQLFVGHFATFLGSFPASPRW</sequence>
<dbReference type="EMBL" id="LR134162">
    <property type="protein sequence ID" value="VEB02923.1"/>
    <property type="molecule type" value="Genomic_DNA"/>
</dbReference>